<evidence type="ECO:0000313" key="1">
    <source>
        <dbReference type="EMBL" id="KAB8068679.1"/>
    </source>
</evidence>
<organism evidence="1 2">
    <name type="scientific">Aspergillus leporis</name>
    <dbReference type="NCBI Taxonomy" id="41062"/>
    <lineage>
        <taxon>Eukaryota</taxon>
        <taxon>Fungi</taxon>
        <taxon>Dikarya</taxon>
        <taxon>Ascomycota</taxon>
        <taxon>Pezizomycotina</taxon>
        <taxon>Eurotiomycetes</taxon>
        <taxon>Eurotiomycetidae</taxon>
        <taxon>Eurotiales</taxon>
        <taxon>Aspergillaceae</taxon>
        <taxon>Aspergillus</taxon>
        <taxon>Aspergillus subgen. Circumdati</taxon>
    </lineage>
</organism>
<dbReference type="OrthoDB" id="3886018at2759"/>
<dbReference type="AlphaFoldDB" id="A0A5N5WK83"/>
<dbReference type="EMBL" id="ML732379">
    <property type="protein sequence ID" value="KAB8068679.1"/>
    <property type="molecule type" value="Genomic_DNA"/>
</dbReference>
<gene>
    <name evidence="1" type="ORF">BDV29DRAFT_195486</name>
</gene>
<sequence length="253" mass="27734">MSPYAVVYVGPPSYRCSKRLNARSYNVQLNGTGDEENIESALVSKAFLGKRVFQILPLPKFGTTSGDKRRKDEVDPYFGPPLSIIPLDRNGDLEKPPFQIGTAGLVGCAVVTVVSKRGVYMTGVLNNIAGRQPRQGMGPTLSPELFNAPDDDTRVYIIHPRQEEGGYTSPEYTWKLQDLKSLLHQDLLPGAPAATLFRIPLPTCHTDDAPYPYDPNTHGAGSKGWRFLYEDHYFDNTNPSLGAGSAIGIPDLP</sequence>
<keyword evidence="2" id="KW-1185">Reference proteome</keyword>
<protein>
    <submittedName>
        <fullName evidence="1">Uncharacterized protein</fullName>
    </submittedName>
</protein>
<name>A0A5N5WK83_9EURO</name>
<dbReference type="Proteomes" id="UP000326565">
    <property type="component" value="Unassembled WGS sequence"/>
</dbReference>
<accession>A0A5N5WK83</accession>
<proteinExistence type="predicted"/>
<reference evidence="1 2" key="1">
    <citation type="submission" date="2019-04" db="EMBL/GenBank/DDBJ databases">
        <title>Friends and foes A comparative genomics study of 23 Aspergillus species from section Flavi.</title>
        <authorList>
            <consortium name="DOE Joint Genome Institute"/>
            <person name="Kjaerbolling I."/>
            <person name="Vesth T."/>
            <person name="Frisvad J.C."/>
            <person name="Nybo J.L."/>
            <person name="Theobald S."/>
            <person name="Kildgaard S."/>
            <person name="Isbrandt T."/>
            <person name="Kuo A."/>
            <person name="Sato A."/>
            <person name="Lyhne E.K."/>
            <person name="Kogle M.E."/>
            <person name="Wiebenga A."/>
            <person name="Kun R.S."/>
            <person name="Lubbers R.J."/>
            <person name="Makela M.R."/>
            <person name="Barry K."/>
            <person name="Chovatia M."/>
            <person name="Clum A."/>
            <person name="Daum C."/>
            <person name="Haridas S."/>
            <person name="He G."/>
            <person name="LaButti K."/>
            <person name="Lipzen A."/>
            <person name="Mondo S."/>
            <person name="Riley R."/>
            <person name="Salamov A."/>
            <person name="Simmons B.A."/>
            <person name="Magnuson J.K."/>
            <person name="Henrissat B."/>
            <person name="Mortensen U.H."/>
            <person name="Larsen T.O."/>
            <person name="Devries R.P."/>
            <person name="Grigoriev I.V."/>
            <person name="Machida M."/>
            <person name="Baker S.E."/>
            <person name="Andersen M.R."/>
        </authorList>
    </citation>
    <scope>NUCLEOTIDE SEQUENCE [LARGE SCALE GENOMIC DNA]</scope>
    <source>
        <strain evidence="1 2">CBS 151.66</strain>
    </source>
</reference>
<evidence type="ECO:0000313" key="2">
    <source>
        <dbReference type="Proteomes" id="UP000326565"/>
    </source>
</evidence>